<keyword evidence="7" id="KW-1185">Reference proteome</keyword>
<name>A0ABW3ML73_9PSEU</name>
<reference evidence="7" key="1">
    <citation type="journal article" date="2019" name="Int. J. Syst. Evol. Microbiol.">
        <title>The Global Catalogue of Microorganisms (GCM) 10K type strain sequencing project: providing services to taxonomists for standard genome sequencing and annotation.</title>
        <authorList>
            <consortium name="The Broad Institute Genomics Platform"/>
            <consortium name="The Broad Institute Genome Sequencing Center for Infectious Disease"/>
            <person name="Wu L."/>
            <person name="Ma J."/>
        </authorList>
    </citation>
    <scope>NUCLEOTIDE SEQUENCE [LARGE SCALE GENOMIC DNA]</scope>
    <source>
        <strain evidence="7">JCM 31486</strain>
    </source>
</reference>
<evidence type="ECO:0000313" key="6">
    <source>
        <dbReference type="EMBL" id="MFD1049840.1"/>
    </source>
</evidence>
<keyword evidence="3" id="KW-0808">Transferase</keyword>
<dbReference type="InterPro" id="IPR015421">
    <property type="entry name" value="PyrdxlP-dep_Trfase_major"/>
</dbReference>
<evidence type="ECO:0000259" key="5">
    <source>
        <dbReference type="Pfam" id="PF00155"/>
    </source>
</evidence>
<keyword evidence="4" id="KW-0663">Pyridoxal phosphate</keyword>
<dbReference type="PANTHER" id="PTHR42790:SF19">
    <property type="entry name" value="KYNURENINE_ALPHA-AMINOADIPATE AMINOTRANSFERASE, MITOCHONDRIAL"/>
    <property type="match status" value="1"/>
</dbReference>
<dbReference type="Proteomes" id="UP001597045">
    <property type="component" value="Unassembled WGS sequence"/>
</dbReference>
<comment type="caution">
    <text evidence="6">The sequence shown here is derived from an EMBL/GenBank/DDBJ whole genome shotgun (WGS) entry which is preliminary data.</text>
</comment>
<dbReference type="Gene3D" id="3.40.640.10">
    <property type="entry name" value="Type I PLP-dependent aspartate aminotransferase-like (Major domain)"/>
    <property type="match status" value="1"/>
</dbReference>
<gene>
    <name evidence="6" type="ORF">ACFQ1S_32050</name>
</gene>
<dbReference type="Gene3D" id="3.90.1150.10">
    <property type="entry name" value="Aspartate Aminotransferase, domain 1"/>
    <property type="match status" value="1"/>
</dbReference>
<dbReference type="GO" id="GO:0008483">
    <property type="term" value="F:transaminase activity"/>
    <property type="evidence" value="ECO:0007669"/>
    <property type="project" value="UniProtKB-KW"/>
</dbReference>
<sequence length="141" mass="15703">MNFLNEVANHYPDAVSLAAGRPYEEFWDLAELPRYLARFSEYLRTDLGYGEERVRRTLFQYGRTKGIIHELVAANLELDEGITVDPESIVVTVGCQEAMFLTLRALRSDPRDVLLAVSPTYVGLTGAARLVDMPVLPVASG</sequence>
<dbReference type="PANTHER" id="PTHR42790">
    <property type="entry name" value="AMINOTRANSFERASE"/>
    <property type="match status" value="1"/>
</dbReference>
<feature type="non-terminal residue" evidence="6">
    <location>
        <position position="141"/>
    </location>
</feature>
<accession>A0ABW3ML73</accession>
<dbReference type="InterPro" id="IPR050859">
    <property type="entry name" value="Class-I_PLP-dep_aminotransf"/>
</dbReference>
<dbReference type="InterPro" id="IPR015424">
    <property type="entry name" value="PyrdxlP-dep_Trfase"/>
</dbReference>
<evidence type="ECO:0000313" key="7">
    <source>
        <dbReference type="Proteomes" id="UP001597045"/>
    </source>
</evidence>
<organism evidence="6 7">
    <name type="scientific">Kibdelosporangium lantanae</name>
    <dbReference type="NCBI Taxonomy" id="1497396"/>
    <lineage>
        <taxon>Bacteria</taxon>
        <taxon>Bacillati</taxon>
        <taxon>Actinomycetota</taxon>
        <taxon>Actinomycetes</taxon>
        <taxon>Pseudonocardiales</taxon>
        <taxon>Pseudonocardiaceae</taxon>
        <taxon>Kibdelosporangium</taxon>
    </lineage>
</organism>
<evidence type="ECO:0000256" key="1">
    <source>
        <dbReference type="ARBA" id="ARBA00001933"/>
    </source>
</evidence>
<dbReference type="InterPro" id="IPR015422">
    <property type="entry name" value="PyrdxlP-dep_Trfase_small"/>
</dbReference>
<evidence type="ECO:0000256" key="4">
    <source>
        <dbReference type="ARBA" id="ARBA00022898"/>
    </source>
</evidence>
<evidence type="ECO:0000256" key="3">
    <source>
        <dbReference type="ARBA" id="ARBA00022679"/>
    </source>
</evidence>
<comment type="cofactor">
    <cofactor evidence="1">
        <name>pyridoxal 5'-phosphate</name>
        <dbReference type="ChEBI" id="CHEBI:597326"/>
    </cofactor>
</comment>
<keyword evidence="2 6" id="KW-0032">Aminotransferase</keyword>
<dbReference type="InterPro" id="IPR004839">
    <property type="entry name" value="Aminotransferase_I/II_large"/>
</dbReference>
<feature type="domain" description="Aminotransferase class I/classII large" evidence="5">
    <location>
        <begin position="56"/>
        <end position="139"/>
    </location>
</feature>
<protein>
    <submittedName>
        <fullName evidence="6">Aminotransferase class I/II-fold pyridoxal phosphate-dependent enzyme</fullName>
    </submittedName>
</protein>
<evidence type="ECO:0000256" key="2">
    <source>
        <dbReference type="ARBA" id="ARBA00022576"/>
    </source>
</evidence>
<dbReference type="EMBL" id="JBHTIS010002434">
    <property type="protein sequence ID" value="MFD1049840.1"/>
    <property type="molecule type" value="Genomic_DNA"/>
</dbReference>
<dbReference type="SUPFAM" id="SSF53383">
    <property type="entry name" value="PLP-dependent transferases"/>
    <property type="match status" value="1"/>
</dbReference>
<proteinExistence type="predicted"/>
<dbReference type="Pfam" id="PF00155">
    <property type="entry name" value="Aminotran_1_2"/>
    <property type="match status" value="1"/>
</dbReference>